<dbReference type="NCBIfam" id="TIGR00571">
    <property type="entry name" value="dam"/>
    <property type="match status" value="1"/>
</dbReference>
<dbReference type="PANTHER" id="PTHR30481:SF3">
    <property type="entry name" value="DNA ADENINE METHYLASE"/>
    <property type="match status" value="1"/>
</dbReference>
<dbReference type="SUPFAM" id="SSF53335">
    <property type="entry name" value="S-adenosyl-L-methionine-dependent methyltransferases"/>
    <property type="match status" value="1"/>
</dbReference>
<dbReference type="GO" id="GO:0006298">
    <property type="term" value="P:mismatch repair"/>
    <property type="evidence" value="ECO:0007669"/>
    <property type="project" value="TreeGrafter"/>
</dbReference>
<dbReference type="InterPro" id="IPR023095">
    <property type="entry name" value="Ade_MeTrfase_dom_2"/>
</dbReference>
<proteinExistence type="inferred from homology"/>
<name>A0A8F2DF54_9MOLU</name>
<dbReference type="InterPro" id="IPR029063">
    <property type="entry name" value="SAM-dependent_MTases_sf"/>
</dbReference>
<comment type="similarity">
    <text evidence="1 8">Belongs to the N(4)/N(6)-methyltransferase family.</text>
</comment>
<dbReference type="GO" id="GO:0009307">
    <property type="term" value="P:DNA restriction-modification system"/>
    <property type="evidence" value="ECO:0007669"/>
    <property type="project" value="InterPro"/>
</dbReference>
<dbReference type="EMBL" id="MT872813">
    <property type="protein sequence ID" value="QWS78944.1"/>
    <property type="molecule type" value="Genomic_DNA"/>
</dbReference>
<dbReference type="GO" id="GO:1904047">
    <property type="term" value="F:S-adenosyl-L-methionine binding"/>
    <property type="evidence" value="ECO:0007669"/>
    <property type="project" value="TreeGrafter"/>
</dbReference>
<dbReference type="Gene3D" id="3.40.50.150">
    <property type="entry name" value="Vaccinia Virus protein VP39"/>
    <property type="match status" value="1"/>
</dbReference>
<dbReference type="Gene3D" id="1.10.1020.10">
    <property type="entry name" value="Adenine-specific Methyltransferase, Domain 2"/>
    <property type="match status" value="1"/>
</dbReference>
<keyword evidence="4 8" id="KW-0808">Transferase</keyword>
<evidence type="ECO:0000256" key="2">
    <source>
        <dbReference type="ARBA" id="ARBA00011900"/>
    </source>
</evidence>
<evidence type="ECO:0000256" key="1">
    <source>
        <dbReference type="ARBA" id="ARBA00006594"/>
    </source>
</evidence>
<dbReference type="PANTHER" id="PTHR30481">
    <property type="entry name" value="DNA ADENINE METHYLASE"/>
    <property type="match status" value="1"/>
</dbReference>
<dbReference type="PIRSF" id="PIRSF000398">
    <property type="entry name" value="M_m6A_EcoRV"/>
    <property type="match status" value="1"/>
</dbReference>
<evidence type="ECO:0000256" key="7">
    <source>
        <dbReference type="PIRSR" id="PIRSR000398-1"/>
    </source>
</evidence>
<organism evidence="9">
    <name type="scientific">Mycoplasma anserisalpingitidis</name>
    <dbReference type="NCBI Taxonomy" id="519450"/>
    <lineage>
        <taxon>Bacteria</taxon>
        <taxon>Bacillati</taxon>
        <taxon>Mycoplasmatota</taxon>
        <taxon>Mollicutes</taxon>
        <taxon>Mycoplasmataceae</taxon>
        <taxon>Mycoplasma</taxon>
    </lineage>
</organism>
<dbReference type="InterPro" id="IPR002052">
    <property type="entry name" value="DNA_methylase_N6_adenine_CS"/>
</dbReference>
<dbReference type="Pfam" id="PF02086">
    <property type="entry name" value="MethyltransfD12"/>
    <property type="match status" value="1"/>
</dbReference>
<reference evidence="9" key="1">
    <citation type="journal article" date="2021" name="Infect. Genet. Evol.">
        <title>Novel prophage-like sequences in Mycoplasma anserisalpingitidis.</title>
        <authorList>
            <person name="Kovacs A.B."/>
            <person name="Wehmann E."/>
            <person name="Svab D."/>
            <person name="Beko K."/>
            <person name="Grozner D."/>
            <person name="Mitter A."/>
            <person name="Bali K."/>
            <person name="Morrow C.J."/>
            <person name="Banyai K."/>
            <person name="Gyuranecz M."/>
        </authorList>
    </citation>
    <scope>NUCLEOTIDE SEQUENCE</scope>
    <source>
        <strain evidence="9">MYCAV669</strain>
    </source>
</reference>
<feature type="binding site" evidence="7">
    <location>
        <position position="27"/>
    </location>
    <ligand>
        <name>S-adenosyl-L-methionine</name>
        <dbReference type="ChEBI" id="CHEBI:59789"/>
    </ligand>
</feature>
<evidence type="ECO:0000256" key="3">
    <source>
        <dbReference type="ARBA" id="ARBA00022603"/>
    </source>
</evidence>
<dbReference type="PROSITE" id="PS00092">
    <property type="entry name" value="N6_MTASE"/>
    <property type="match status" value="1"/>
</dbReference>
<evidence type="ECO:0000256" key="5">
    <source>
        <dbReference type="ARBA" id="ARBA00022691"/>
    </source>
</evidence>
<dbReference type="GO" id="GO:0009007">
    <property type="term" value="F:site-specific DNA-methyltransferase (adenine-specific) activity"/>
    <property type="evidence" value="ECO:0007669"/>
    <property type="project" value="UniProtKB-UniRule"/>
</dbReference>
<accession>A0A8F2DF54</accession>
<feature type="binding site" evidence="7">
    <location>
        <position position="204"/>
    </location>
    <ligand>
        <name>S-adenosyl-L-methionine</name>
        <dbReference type="ChEBI" id="CHEBI:59789"/>
    </ligand>
</feature>
<evidence type="ECO:0000256" key="6">
    <source>
        <dbReference type="ARBA" id="ARBA00047942"/>
    </source>
</evidence>
<feature type="binding site" evidence="7">
    <location>
        <position position="72"/>
    </location>
    <ligand>
        <name>S-adenosyl-L-methionine</name>
        <dbReference type="ChEBI" id="CHEBI:59789"/>
    </ligand>
</feature>
<evidence type="ECO:0000256" key="4">
    <source>
        <dbReference type="ARBA" id="ARBA00022679"/>
    </source>
</evidence>
<keyword evidence="5 8" id="KW-0949">S-adenosyl-L-methionine</keyword>
<dbReference type="EC" id="2.1.1.72" evidence="2 8"/>
<keyword evidence="3 8" id="KW-0489">Methyltransferase</keyword>
<dbReference type="AlphaFoldDB" id="A0A8F2DF54"/>
<dbReference type="InterPro" id="IPR012263">
    <property type="entry name" value="M_m6A_EcoRV"/>
</dbReference>
<evidence type="ECO:0000313" key="9">
    <source>
        <dbReference type="EMBL" id="QWS78944.1"/>
    </source>
</evidence>
<protein>
    <recommendedName>
        <fullName evidence="2 8">Site-specific DNA-methyltransferase (adenine-specific)</fullName>
        <ecNumber evidence="2 8">2.1.1.72</ecNumber>
    </recommendedName>
</protein>
<feature type="binding site" evidence="7">
    <location>
        <position position="31"/>
    </location>
    <ligand>
        <name>S-adenosyl-L-methionine</name>
        <dbReference type="ChEBI" id="CHEBI:59789"/>
    </ligand>
</feature>
<sequence>MSIEIIKNIEIEEKDKITEKLNPFVVWPGGKRQLLKYIFPLFPKNYNKYIEAFLGGGAVFFNLQPSKAIINDANEELINAYLAIKSNPEKLIELLKEHGKNNSKDYYYKIRSLDRNINFSSLSSIERAARFIYISKSCFNGLIRINKKGQINSSFGNKSEITFDYENIRKISKFLNENNDVEIINGDYKEVFKHLNSGDFVYLDPPYYPVSATAELVHYTKEDFTTEKQIELKNECDKLTQRGVKFLLSNADCDFITDLWKDYKILTVETKRMICSDPSKRGPVNEVLVKNY</sequence>
<dbReference type="InterPro" id="IPR012327">
    <property type="entry name" value="MeTrfase_D12"/>
</dbReference>
<dbReference type="GO" id="GO:0043565">
    <property type="term" value="F:sequence-specific DNA binding"/>
    <property type="evidence" value="ECO:0007669"/>
    <property type="project" value="TreeGrafter"/>
</dbReference>
<dbReference type="GO" id="GO:0032259">
    <property type="term" value="P:methylation"/>
    <property type="evidence" value="ECO:0007669"/>
    <property type="project" value="UniProtKB-KW"/>
</dbReference>
<evidence type="ECO:0000256" key="8">
    <source>
        <dbReference type="RuleBase" id="RU361257"/>
    </source>
</evidence>
<comment type="catalytic activity">
    <reaction evidence="6 8">
        <text>a 2'-deoxyadenosine in DNA + S-adenosyl-L-methionine = an N(6)-methyl-2'-deoxyadenosine in DNA + S-adenosyl-L-homocysteine + H(+)</text>
        <dbReference type="Rhea" id="RHEA:15197"/>
        <dbReference type="Rhea" id="RHEA-COMP:12418"/>
        <dbReference type="Rhea" id="RHEA-COMP:12419"/>
        <dbReference type="ChEBI" id="CHEBI:15378"/>
        <dbReference type="ChEBI" id="CHEBI:57856"/>
        <dbReference type="ChEBI" id="CHEBI:59789"/>
        <dbReference type="ChEBI" id="CHEBI:90615"/>
        <dbReference type="ChEBI" id="CHEBI:90616"/>
        <dbReference type="EC" id="2.1.1.72"/>
    </reaction>
</comment>
<dbReference type="PRINTS" id="PR00505">
    <property type="entry name" value="D12N6MTFRASE"/>
</dbReference>